<dbReference type="Proteomes" id="UP000305948">
    <property type="component" value="Unassembled WGS sequence"/>
</dbReference>
<dbReference type="AlphaFoldDB" id="A0A5C3ML28"/>
<dbReference type="STRING" id="5364.A0A5C3ML28"/>
<protein>
    <recommendedName>
        <fullName evidence="3">Protein kinase domain-containing protein</fullName>
    </recommendedName>
</protein>
<accession>A0A5C3ML28</accession>
<organism evidence="1 2">
    <name type="scientific">Heliocybe sulcata</name>
    <dbReference type="NCBI Taxonomy" id="5364"/>
    <lineage>
        <taxon>Eukaryota</taxon>
        <taxon>Fungi</taxon>
        <taxon>Dikarya</taxon>
        <taxon>Basidiomycota</taxon>
        <taxon>Agaricomycotina</taxon>
        <taxon>Agaricomycetes</taxon>
        <taxon>Gloeophyllales</taxon>
        <taxon>Gloeophyllaceae</taxon>
        <taxon>Heliocybe</taxon>
    </lineage>
</organism>
<evidence type="ECO:0000313" key="1">
    <source>
        <dbReference type="EMBL" id="TFK45587.1"/>
    </source>
</evidence>
<name>A0A5C3ML28_9AGAM</name>
<dbReference type="Gene3D" id="1.10.510.10">
    <property type="entry name" value="Transferase(Phosphotransferase) domain 1"/>
    <property type="match status" value="1"/>
</dbReference>
<dbReference type="EMBL" id="ML213540">
    <property type="protein sequence ID" value="TFK45587.1"/>
    <property type="molecule type" value="Genomic_DNA"/>
</dbReference>
<evidence type="ECO:0000313" key="2">
    <source>
        <dbReference type="Proteomes" id="UP000305948"/>
    </source>
</evidence>
<dbReference type="InterPro" id="IPR011009">
    <property type="entry name" value="Kinase-like_dom_sf"/>
</dbReference>
<sequence>MWQTEVPGGNTPFWPVRLVYELKNERGQGGDPETQAIAQYIKLLADEKWTRLAEASNCPAILFTIAGTHLAISTAILTDTVYVEDLYSINLHACFNLEARLLNLARALHAVKCAFEEPGVISQDGSHLLPKPVGLDGAYLLGLRFFRKLPHRGLGAPDTTDTRSQDRAYALYLAIGDGTHIPSKEVVVKFPRYRYNPTAHALLAAQNLAPKLYSHNPVLGAHSMVVMDVVEGITAWEWVHSGRKLPRSVYADIERAVVLLREHNLVFGDLRLPNIMVRPDGSGALVDFDWADEDERGRYPALLAEDPDEWAPGVQKYGLMLKHHDRHMLEKLKEYCERPV</sequence>
<proteinExistence type="predicted"/>
<dbReference type="Gene3D" id="3.30.200.20">
    <property type="entry name" value="Phosphorylase Kinase, domain 1"/>
    <property type="match status" value="1"/>
</dbReference>
<evidence type="ECO:0008006" key="3">
    <source>
        <dbReference type="Google" id="ProtNLM"/>
    </source>
</evidence>
<keyword evidence="2" id="KW-1185">Reference proteome</keyword>
<dbReference type="OrthoDB" id="3250441at2759"/>
<gene>
    <name evidence="1" type="ORF">OE88DRAFT_1669092</name>
</gene>
<reference evidence="1 2" key="1">
    <citation type="journal article" date="2019" name="Nat. Ecol. Evol.">
        <title>Megaphylogeny resolves global patterns of mushroom evolution.</title>
        <authorList>
            <person name="Varga T."/>
            <person name="Krizsan K."/>
            <person name="Foldi C."/>
            <person name="Dima B."/>
            <person name="Sanchez-Garcia M."/>
            <person name="Sanchez-Ramirez S."/>
            <person name="Szollosi G.J."/>
            <person name="Szarkandi J.G."/>
            <person name="Papp V."/>
            <person name="Albert L."/>
            <person name="Andreopoulos W."/>
            <person name="Angelini C."/>
            <person name="Antonin V."/>
            <person name="Barry K.W."/>
            <person name="Bougher N.L."/>
            <person name="Buchanan P."/>
            <person name="Buyck B."/>
            <person name="Bense V."/>
            <person name="Catcheside P."/>
            <person name="Chovatia M."/>
            <person name="Cooper J."/>
            <person name="Damon W."/>
            <person name="Desjardin D."/>
            <person name="Finy P."/>
            <person name="Geml J."/>
            <person name="Haridas S."/>
            <person name="Hughes K."/>
            <person name="Justo A."/>
            <person name="Karasinski D."/>
            <person name="Kautmanova I."/>
            <person name="Kiss B."/>
            <person name="Kocsube S."/>
            <person name="Kotiranta H."/>
            <person name="LaButti K.M."/>
            <person name="Lechner B.E."/>
            <person name="Liimatainen K."/>
            <person name="Lipzen A."/>
            <person name="Lukacs Z."/>
            <person name="Mihaltcheva S."/>
            <person name="Morgado L.N."/>
            <person name="Niskanen T."/>
            <person name="Noordeloos M.E."/>
            <person name="Ohm R.A."/>
            <person name="Ortiz-Santana B."/>
            <person name="Ovrebo C."/>
            <person name="Racz N."/>
            <person name="Riley R."/>
            <person name="Savchenko A."/>
            <person name="Shiryaev A."/>
            <person name="Soop K."/>
            <person name="Spirin V."/>
            <person name="Szebenyi C."/>
            <person name="Tomsovsky M."/>
            <person name="Tulloss R.E."/>
            <person name="Uehling J."/>
            <person name="Grigoriev I.V."/>
            <person name="Vagvolgyi C."/>
            <person name="Papp T."/>
            <person name="Martin F.M."/>
            <person name="Miettinen O."/>
            <person name="Hibbett D.S."/>
            <person name="Nagy L.G."/>
        </authorList>
    </citation>
    <scope>NUCLEOTIDE SEQUENCE [LARGE SCALE GENOMIC DNA]</scope>
    <source>
        <strain evidence="1 2">OMC1185</strain>
    </source>
</reference>
<dbReference type="SUPFAM" id="SSF56112">
    <property type="entry name" value="Protein kinase-like (PK-like)"/>
    <property type="match status" value="1"/>
</dbReference>